<dbReference type="OrthoDB" id="6275292at2759"/>
<dbReference type="RefSeq" id="XP_030759573.1">
    <property type="nucleotide sequence ID" value="XM_030903713.1"/>
</dbReference>
<dbReference type="InParanoid" id="A0A6J2Y6V6"/>
<dbReference type="Proteomes" id="UP000504635">
    <property type="component" value="Unplaced"/>
</dbReference>
<reference evidence="2" key="1">
    <citation type="submission" date="2025-08" db="UniProtKB">
        <authorList>
            <consortium name="RefSeq"/>
        </authorList>
    </citation>
    <scope>IDENTIFICATION</scope>
    <source>
        <tissue evidence="2">Gonads</tissue>
    </source>
</reference>
<dbReference type="InterPro" id="IPR033557">
    <property type="entry name" value="CIMAP2"/>
</dbReference>
<protein>
    <submittedName>
        <fullName evidence="2">Lymphocyte expansion molecule-like</fullName>
    </submittedName>
</protein>
<accession>A0A6J2Y6V6</accession>
<name>A0A6J2Y6V6_SITOR</name>
<dbReference type="PANTHER" id="PTHR34914:SF1">
    <property type="entry name" value="LYMPHOCYTE EXPANSION MOLECULE"/>
    <property type="match status" value="1"/>
</dbReference>
<evidence type="ECO:0000313" key="2">
    <source>
        <dbReference type="RefSeq" id="XP_030759573.1"/>
    </source>
</evidence>
<evidence type="ECO:0000313" key="1">
    <source>
        <dbReference type="Proteomes" id="UP000504635"/>
    </source>
</evidence>
<sequence length="364" mass="41710">MNEKPFKTNAPFGIATKRFTKIGFHPELDVSGAMKKEITKTGPGSYNPKQPICSGKSKKGMSWSNKLELEEFSKFLGFKNAHILRERIFQKSLRGPGSQEINENLFKTKSASAFENVGFGSGSRMHKEIMGQDSPPPDAYYRKLIESFSPSKKSFSTIPIFESDGLKNRFKSEARTYHLPPNLYTLRDGKHLVDITKKRTSIRGPYDCFTGPRDETTIKNYFARAPRKGADYFYINPSNTDHLLHHPSKKRCGMFLKANRFQSKPTERSLLNDLSLCYRNPNDPGPAHYDLSGTNCIKVKKKSLHPFDTSNMNARPPIDWRISPGPGRYTPKLPRCMKQKRQSWVFLSQQDRQLYKVISYSLYK</sequence>
<dbReference type="PANTHER" id="PTHR34914">
    <property type="entry name" value="LYMPHOCYTE EXPANSION MOLECULE"/>
    <property type="match status" value="1"/>
</dbReference>
<dbReference type="Pfam" id="PF07004">
    <property type="entry name" value="SHIPPO-rpt"/>
    <property type="match status" value="2"/>
</dbReference>
<gene>
    <name evidence="2" type="primary">LOC115884979</name>
</gene>
<dbReference type="InterPro" id="IPR010736">
    <property type="entry name" value="SHIPPO-rpt"/>
</dbReference>
<dbReference type="AlphaFoldDB" id="A0A6J2Y6V6"/>
<proteinExistence type="predicted"/>
<dbReference type="KEGG" id="soy:115884979"/>
<organism evidence="1 2">
    <name type="scientific">Sitophilus oryzae</name>
    <name type="common">Rice weevil</name>
    <name type="synonym">Curculio oryzae</name>
    <dbReference type="NCBI Taxonomy" id="7048"/>
    <lineage>
        <taxon>Eukaryota</taxon>
        <taxon>Metazoa</taxon>
        <taxon>Ecdysozoa</taxon>
        <taxon>Arthropoda</taxon>
        <taxon>Hexapoda</taxon>
        <taxon>Insecta</taxon>
        <taxon>Pterygota</taxon>
        <taxon>Neoptera</taxon>
        <taxon>Endopterygota</taxon>
        <taxon>Coleoptera</taxon>
        <taxon>Polyphaga</taxon>
        <taxon>Cucujiformia</taxon>
        <taxon>Curculionidae</taxon>
        <taxon>Dryophthorinae</taxon>
        <taxon>Sitophilus</taxon>
    </lineage>
</organism>
<keyword evidence="1" id="KW-1185">Reference proteome</keyword>
<dbReference type="GeneID" id="115884979"/>